<proteinExistence type="predicted"/>
<reference evidence="3 4" key="1">
    <citation type="submission" date="2013-03" db="EMBL/GenBank/DDBJ databases">
        <authorList>
            <person name="Warren W."/>
            <person name="Wilson R.K."/>
        </authorList>
    </citation>
    <scope>NUCLEOTIDE SEQUENCE</scope>
</reference>
<dbReference type="Pfam" id="PF12733">
    <property type="entry name" value="Cadherin-like"/>
    <property type="match status" value="1"/>
</dbReference>
<evidence type="ECO:0000259" key="2">
    <source>
        <dbReference type="Pfam" id="PF24536"/>
    </source>
</evidence>
<gene>
    <name evidence="3" type="primary">CPED1</name>
</gene>
<evidence type="ECO:0000313" key="3">
    <source>
        <dbReference type="Ensembl" id="ENSMFAP00000016885.2"/>
    </source>
</evidence>
<keyword evidence="4" id="KW-1185">Reference proteome</keyword>
<dbReference type="PANTHER" id="PTHR14776">
    <property type="entry name" value="CADHERIN-LIKE AND PC-ESTERASE DOMAIN-CONTAINING PROTEIN 1"/>
    <property type="match status" value="1"/>
</dbReference>
<feature type="domain" description="NXPE C-terminal" evidence="2">
    <location>
        <begin position="748"/>
        <end position="806"/>
    </location>
</feature>
<name>A0A2K5UWX1_MACFA</name>
<dbReference type="PANTHER" id="PTHR14776:SF1">
    <property type="entry name" value="CADHERIN-LIKE AND PC-ESTERASE DOMAIN-CONTAINING PROTEIN 1"/>
    <property type="match status" value="1"/>
</dbReference>
<dbReference type="Proteomes" id="UP000233100">
    <property type="component" value="Chromosome 3"/>
</dbReference>
<evidence type="ECO:0000313" key="4">
    <source>
        <dbReference type="Proteomes" id="UP000233100"/>
    </source>
</evidence>
<evidence type="ECO:0000259" key="1">
    <source>
        <dbReference type="Pfam" id="PF12733"/>
    </source>
</evidence>
<accession>A0A2K5UWX1</accession>
<protein>
    <submittedName>
        <fullName evidence="3">Cadherin like and PC-esterase domain containing 1</fullName>
    </submittedName>
</protein>
<dbReference type="InterPro" id="IPR025883">
    <property type="entry name" value="Cadherin-like_domain"/>
</dbReference>
<dbReference type="Bgee" id="ENSMFAG00000031588">
    <property type="expression patterns" value="Expressed in liver and 12 other cell types or tissues"/>
</dbReference>
<dbReference type="InterPro" id="IPR057106">
    <property type="entry name" value="NXPE4_C"/>
</dbReference>
<dbReference type="Pfam" id="PF24536">
    <property type="entry name" value="NXPE4_C"/>
    <property type="match status" value="1"/>
</dbReference>
<feature type="domain" description="Cadherin-like beta-sandwich-like" evidence="1">
    <location>
        <begin position="585"/>
        <end position="668"/>
    </location>
</feature>
<dbReference type="GeneTree" id="ENSGT00390000015216"/>
<dbReference type="STRING" id="9541.ENSMFAP00000016885"/>
<reference evidence="3" key="3">
    <citation type="submission" date="2025-09" db="UniProtKB">
        <authorList>
            <consortium name="Ensembl"/>
        </authorList>
    </citation>
    <scope>IDENTIFICATION</scope>
</reference>
<dbReference type="Ensembl" id="ENSMFAT00000067423.2">
    <property type="protein sequence ID" value="ENSMFAP00000016885.2"/>
    <property type="gene ID" value="ENSMFAG00000031588.2"/>
</dbReference>
<sequence>MVCRPVFPCRRRFCPRPFLVGLVVAICLFYQTLTLRGTRKLTATAPGAVPHTSTESQASRCKKGSSQDTQCFLLSGNAQETRKVAESMETHFGSHGRRAILYRPPFYSKTELRLHQRILTQHGYTVVIAEERHNAGLGLALLEQGDLGSWDLLICLSSKKAKGKPCISKEVMCQLGLHQKANILPEIQQPLCRKEGLCQIVRRFPELQLPVSPSVCLDQGIQLKPNTSSHLLKTVKPRMWKPEDWRHEQLNETTVLAPHETIFRAKDLSVILKAYVLVTSLTPLRAFIHSTGTVWNPPKKKRFTVKLQTFFETFLRASSPHQAFDIMKEAIGKLLLAAEVFSETSTLGPKTFHRCRFCFQLLTFDIGYGSFMHPVVLQVHEHLHFQDNDNMDFEDQNTEEFLLNDTFNFLFPNESSLSIFSEIFQRLYRSDILKGENYQKELNQCLSLEEINSIMTFIKELGSLGQFQLLFPSTTPGIQSLMREFYDMANPVGNSGSVATQYWSLLNVFEQFQFMNKKTQPHPLEWDSFTEDKNIEKPQVRFDAIENKKAAVPQIKNENKEIHCSDADKNTPCHIKQIFTHPRLELNPDFNPKIKDYYSEVPFDVVTVTIGVETPKCQCKVHLYEQAGPRFASYPLGLGMNKISIFVVDESPAHGETLITYKLTIYREDRPSLPLFEAFTACGFVQDCGLLIHPEETCGLQPISSDYIEAILQSELKRCPSGDMKGQWIVPCLSCSDNRTCDWREITWQPHNCQYGVLTKPQLQQCLGGRKILFIGDSTNRGIMYYLIERLNETLQEWQKVHGTKFYHNVNGGKTLISYSYYPQFWISPSLRPTFENALEHLLQRSRPLENTVQTVLVVGGVQWLNSNHLQIIHKVLKRENLLNILVIIKTLGIGFHLPVDGVHFLTQSEVQNLWKENLIILDTAKKYGYEVVDTFTITMGRYKEFLQGKCGCHFHEVVKSKLSKEYNFIKMKRSRNHILGRYFSNQSKLQQSTVTNFRSPYHVRGPINQVQNGEFLYYTNALL</sequence>
<reference evidence="3" key="2">
    <citation type="submission" date="2025-08" db="UniProtKB">
        <authorList>
            <consortium name="Ensembl"/>
        </authorList>
    </citation>
    <scope>IDENTIFICATION</scope>
</reference>
<dbReference type="VEuPathDB" id="HostDB:ENSMFAG00000031588"/>
<dbReference type="AlphaFoldDB" id="A0A2K5UWX1"/>
<organism evidence="3 4">
    <name type="scientific">Macaca fascicularis</name>
    <name type="common">Crab-eating macaque</name>
    <name type="synonym">Cynomolgus monkey</name>
    <dbReference type="NCBI Taxonomy" id="9541"/>
    <lineage>
        <taxon>Eukaryota</taxon>
        <taxon>Metazoa</taxon>
        <taxon>Chordata</taxon>
        <taxon>Craniata</taxon>
        <taxon>Vertebrata</taxon>
        <taxon>Euteleostomi</taxon>
        <taxon>Mammalia</taxon>
        <taxon>Eutheria</taxon>
        <taxon>Euarchontoglires</taxon>
        <taxon>Primates</taxon>
        <taxon>Haplorrhini</taxon>
        <taxon>Catarrhini</taxon>
        <taxon>Cercopithecidae</taxon>
        <taxon>Cercopithecinae</taxon>
        <taxon>Macaca</taxon>
    </lineage>
</organism>